<evidence type="ECO:0000256" key="3">
    <source>
        <dbReference type="ARBA" id="ARBA00022723"/>
    </source>
</evidence>
<dbReference type="OMA" id="EAHQNCV"/>
<dbReference type="InParanoid" id="A0A151Z378"/>
<evidence type="ECO:0000256" key="1">
    <source>
        <dbReference type="ARBA" id="ARBA00009915"/>
    </source>
</evidence>
<proteinExistence type="inferred from homology"/>
<name>A0A151Z378_TIELA</name>
<dbReference type="FunCoup" id="A0A151Z378">
    <property type="interactions" value="687"/>
</dbReference>
<dbReference type="EMBL" id="LODT01000051">
    <property type="protein sequence ID" value="KYQ88412.1"/>
    <property type="molecule type" value="Genomic_DNA"/>
</dbReference>
<dbReference type="Pfam" id="PF09768">
    <property type="entry name" value="Peptidase_M76"/>
    <property type="match status" value="1"/>
</dbReference>
<dbReference type="InterPro" id="IPR019165">
    <property type="entry name" value="Peptidase_M76_ATP23"/>
</dbReference>
<evidence type="ECO:0000256" key="5">
    <source>
        <dbReference type="ARBA" id="ARBA00023049"/>
    </source>
</evidence>
<dbReference type="GO" id="GO:0046872">
    <property type="term" value="F:metal ion binding"/>
    <property type="evidence" value="ECO:0007669"/>
    <property type="project" value="UniProtKB-KW"/>
</dbReference>
<dbReference type="EC" id="3.4.24.-" evidence="6"/>
<organism evidence="7 8">
    <name type="scientific">Tieghemostelium lacteum</name>
    <name type="common">Slime mold</name>
    <name type="synonym">Dictyostelium lacteum</name>
    <dbReference type="NCBI Taxonomy" id="361077"/>
    <lineage>
        <taxon>Eukaryota</taxon>
        <taxon>Amoebozoa</taxon>
        <taxon>Evosea</taxon>
        <taxon>Eumycetozoa</taxon>
        <taxon>Dictyostelia</taxon>
        <taxon>Dictyosteliales</taxon>
        <taxon>Raperosteliaceae</taxon>
        <taxon>Tieghemostelium</taxon>
    </lineage>
</organism>
<dbReference type="AlphaFoldDB" id="A0A151Z378"/>
<accession>A0A151Z378</accession>
<dbReference type="PANTHER" id="PTHR21711:SF0">
    <property type="entry name" value="MITOCHONDRIAL INNER MEMBRANE PROTEASE ATP23 HOMOLOG"/>
    <property type="match status" value="1"/>
</dbReference>
<evidence type="ECO:0000313" key="8">
    <source>
        <dbReference type="Proteomes" id="UP000076078"/>
    </source>
</evidence>
<evidence type="ECO:0000313" key="7">
    <source>
        <dbReference type="EMBL" id="KYQ88412.1"/>
    </source>
</evidence>
<dbReference type="GO" id="GO:0004222">
    <property type="term" value="F:metalloendopeptidase activity"/>
    <property type="evidence" value="ECO:0007669"/>
    <property type="project" value="InterPro"/>
</dbReference>
<evidence type="ECO:0000256" key="2">
    <source>
        <dbReference type="ARBA" id="ARBA00022670"/>
    </source>
</evidence>
<dbReference type="STRING" id="361077.A0A151Z378"/>
<keyword evidence="3 6" id="KW-0479">Metal-binding</keyword>
<comment type="similarity">
    <text evidence="1 6">Belongs to the peptidase M76 family.</text>
</comment>
<dbReference type="Proteomes" id="UP000076078">
    <property type="component" value="Unassembled WGS sequence"/>
</dbReference>
<dbReference type="PANTHER" id="PTHR21711">
    <property type="entry name" value="MITOCHONDRIAL INNER MEMBRANE PROTEASE"/>
    <property type="match status" value="1"/>
</dbReference>
<gene>
    <name evidence="7" type="ORF">DLAC_11113</name>
</gene>
<sequence length="220" mass="25054">MTILESLLKRNQIPNEKTDLLKNKLDYNVLCSKTEGGKGQKSAFKESDNKLCTDNVVKVLQESPILQYIIKEMKELGCLPPVIKCAPCKEETFGFFIPKEGVLICDNIVTYPENIRNTVVHEFIHAFDMCKVKLDTFNCEHLACTEIRAANLSGDCTFDAEAVRGNISIYNHLQECSKRRAIKSLERIPQCSKNAEKFVLSVWDKCNRDYSPFETIPKHS</sequence>
<dbReference type="GO" id="GO:0033615">
    <property type="term" value="P:mitochondrial proton-transporting ATP synthase complex assembly"/>
    <property type="evidence" value="ECO:0007669"/>
    <property type="project" value="TreeGrafter"/>
</dbReference>
<reference evidence="7 8" key="1">
    <citation type="submission" date="2015-12" db="EMBL/GenBank/DDBJ databases">
        <title>Dictyostelia acquired genes for synthesis and detection of signals that induce cell-type specialization by lateral gene transfer from prokaryotes.</title>
        <authorList>
            <person name="Gloeckner G."/>
            <person name="Schaap P."/>
        </authorList>
    </citation>
    <scope>NUCLEOTIDE SEQUENCE [LARGE SCALE GENOMIC DNA]</scope>
    <source>
        <strain evidence="7 8">TK</strain>
    </source>
</reference>
<evidence type="ECO:0000256" key="6">
    <source>
        <dbReference type="RuleBase" id="RU364057"/>
    </source>
</evidence>
<evidence type="ECO:0000256" key="4">
    <source>
        <dbReference type="ARBA" id="ARBA00022801"/>
    </source>
</evidence>
<keyword evidence="2 6" id="KW-0645">Protease</keyword>
<comment type="caution">
    <text evidence="7">The sequence shown here is derived from an EMBL/GenBank/DDBJ whole genome shotgun (WGS) entry which is preliminary data.</text>
</comment>
<dbReference type="OrthoDB" id="285308at2759"/>
<keyword evidence="8" id="KW-1185">Reference proteome</keyword>
<dbReference type="GO" id="GO:0005739">
    <property type="term" value="C:mitochondrion"/>
    <property type="evidence" value="ECO:0007669"/>
    <property type="project" value="GOC"/>
</dbReference>
<protein>
    <recommendedName>
        <fullName evidence="6">Mitochondrial inner membrane protease ATP23</fullName>
        <ecNumber evidence="6">3.4.24.-</ecNumber>
    </recommendedName>
</protein>
<keyword evidence="4 6" id="KW-0378">Hydrolase</keyword>
<keyword evidence="5 6" id="KW-0482">Metalloprotease</keyword>
<dbReference type="GO" id="GO:0034982">
    <property type="term" value="P:mitochondrial protein processing"/>
    <property type="evidence" value="ECO:0007669"/>
    <property type="project" value="TreeGrafter"/>
</dbReference>